<evidence type="ECO:0000313" key="2">
    <source>
        <dbReference type="EMBL" id="MET3757381.1"/>
    </source>
</evidence>
<comment type="caution">
    <text evidence="2">The sequence shown here is derived from an EMBL/GenBank/DDBJ whole genome shotgun (WGS) entry which is preliminary data.</text>
</comment>
<name>A0ABV2MLQ8_9HYPH</name>
<gene>
    <name evidence="2" type="ORF">ABID08_004762</name>
</gene>
<accession>A0ABV2MLQ8</accession>
<evidence type="ECO:0000313" key="3">
    <source>
        <dbReference type="Proteomes" id="UP001549077"/>
    </source>
</evidence>
<feature type="region of interest" description="Disordered" evidence="1">
    <location>
        <begin position="174"/>
        <end position="210"/>
    </location>
</feature>
<dbReference type="EMBL" id="JBEPMY010000017">
    <property type="protein sequence ID" value="MET3757381.1"/>
    <property type="molecule type" value="Genomic_DNA"/>
</dbReference>
<protein>
    <submittedName>
        <fullName evidence="2">Uncharacterized protein</fullName>
    </submittedName>
</protein>
<dbReference type="Proteomes" id="UP001549077">
    <property type="component" value="Unassembled WGS sequence"/>
</dbReference>
<proteinExistence type="predicted"/>
<feature type="compositionally biased region" description="Basic residues" evidence="1">
    <location>
        <begin position="180"/>
        <end position="199"/>
    </location>
</feature>
<reference evidence="2 3" key="1">
    <citation type="submission" date="2024-06" db="EMBL/GenBank/DDBJ databases">
        <title>Genomic Encyclopedia of Type Strains, Phase IV (KMG-IV): sequencing the most valuable type-strain genomes for metagenomic binning, comparative biology and taxonomic classification.</title>
        <authorList>
            <person name="Goeker M."/>
        </authorList>
    </citation>
    <scope>NUCLEOTIDE SEQUENCE [LARGE SCALE GENOMIC DNA]</scope>
    <source>
        <strain evidence="2 3">DSM 29288</strain>
    </source>
</reference>
<organism evidence="2 3">
    <name type="scientific">Rhizobium binae</name>
    <dbReference type="NCBI Taxonomy" id="1138190"/>
    <lineage>
        <taxon>Bacteria</taxon>
        <taxon>Pseudomonadati</taxon>
        <taxon>Pseudomonadota</taxon>
        <taxon>Alphaproteobacteria</taxon>
        <taxon>Hyphomicrobiales</taxon>
        <taxon>Rhizobiaceae</taxon>
        <taxon>Rhizobium/Agrobacterium group</taxon>
        <taxon>Rhizobium</taxon>
    </lineage>
</organism>
<evidence type="ECO:0000256" key="1">
    <source>
        <dbReference type="SAM" id="MobiDB-lite"/>
    </source>
</evidence>
<keyword evidence="3" id="KW-1185">Reference proteome</keyword>
<sequence>MGGRPTPLLLRTRGLQAEGTSLVLSGGNLSCQRSHCGCPVEPCERIVLVGQRSVAVVTPALRLGPVDNADVAFKPRLRDDAAEIVVLIGAGEALPNRAVPRARLPQPHDHFRLHPWDRHSFDTAIRPCRSAYPALLGLHLDAPFGMETFQSSIFAARRAMFPALKTASIYASHRSVDGRRHSRNRGHGVPRRRRRHRPVRKDNAGRNPRP</sequence>